<proteinExistence type="inferred from homology"/>
<keyword evidence="13" id="KW-1185">Reference proteome</keyword>
<dbReference type="PROSITE" id="PS00237">
    <property type="entry name" value="G_PROTEIN_RECEP_F1_1"/>
    <property type="match status" value="1"/>
</dbReference>
<evidence type="ECO:0000256" key="7">
    <source>
        <dbReference type="ARBA" id="ARBA00023180"/>
    </source>
</evidence>
<dbReference type="InterPro" id="IPR038717">
    <property type="entry name" value="Tc1-like_DDE_dom"/>
</dbReference>
<feature type="transmembrane region" description="Helical" evidence="10">
    <location>
        <begin position="639"/>
        <end position="659"/>
    </location>
</feature>
<dbReference type="SUPFAM" id="SSF81321">
    <property type="entry name" value="Family A G protein-coupled receptor-like"/>
    <property type="match status" value="1"/>
</dbReference>
<evidence type="ECO:0000256" key="9">
    <source>
        <dbReference type="RuleBase" id="RU000688"/>
    </source>
</evidence>
<keyword evidence="7" id="KW-0325">Glycoprotein</keyword>
<comment type="similarity">
    <text evidence="9">Belongs to the G-protein coupled receptor 1 family.</text>
</comment>
<dbReference type="PANTHER" id="PTHR24232:SF56">
    <property type="entry name" value="G-PROTEIN COUPLED RECEPTOR 55"/>
    <property type="match status" value="1"/>
</dbReference>
<dbReference type="CDD" id="cd00090">
    <property type="entry name" value="HTH_ARSR"/>
    <property type="match status" value="1"/>
</dbReference>
<dbReference type="InterPro" id="IPR025246">
    <property type="entry name" value="IS30-like_HTH"/>
</dbReference>
<dbReference type="PRINTS" id="PR00237">
    <property type="entry name" value="GPCRRHODOPSN"/>
</dbReference>
<evidence type="ECO:0000256" key="10">
    <source>
        <dbReference type="SAM" id="Phobius"/>
    </source>
</evidence>
<evidence type="ECO:0000256" key="1">
    <source>
        <dbReference type="ARBA" id="ARBA00004141"/>
    </source>
</evidence>
<dbReference type="InterPro" id="IPR000276">
    <property type="entry name" value="GPCR_Rhodpsn"/>
</dbReference>
<dbReference type="InterPro" id="IPR047655">
    <property type="entry name" value="Transpos_IS630-like"/>
</dbReference>
<keyword evidence="2 9" id="KW-0812">Transmembrane</keyword>
<feature type="transmembrane region" description="Helical" evidence="10">
    <location>
        <begin position="563"/>
        <end position="586"/>
    </location>
</feature>
<dbReference type="PANTHER" id="PTHR24232">
    <property type="entry name" value="G-PROTEIN COUPLED RECEPTOR"/>
    <property type="match status" value="1"/>
</dbReference>
<evidence type="ECO:0000259" key="11">
    <source>
        <dbReference type="PROSITE" id="PS50262"/>
    </source>
</evidence>
<dbReference type="InterPro" id="IPR036388">
    <property type="entry name" value="WH-like_DNA-bd_sf"/>
</dbReference>
<dbReference type="Gene3D" id="3.30.420.10">
    <property type="entry name" value="Ribonuclease H-like superfamily/Ribonuclease H"/>
    <property type="match status" value="1"/>
</dbReference>
<evidence type="ECO:0000256" key="2">
    <source>
        <dbReference type="ARBA" id="ARBA00022692"/>
    </source>
</evidence>
<evidence type="ECO:0000256" key="6">
    <source>
        <dbReference type="ARBA" id="ARBA00023170"/>
    </source>
</evidence>
<dbReference type="InterPro" id="IPR002492">
    <property type="entry name" value="Transposase_Tc1-like"/>
</dbReference>
<dbReference type="InterPro" id="IPR017452">
    <property type="entry name" value="GPCR_Rhodpsn_7TM"/>
</dbReference>
<dbReference type="SUPFAM" id="SSF46689">
    <property type="entry name" value="Homeodomain-like"/>
    <property type="match status" value="1"/>
</dbReference>
<keyword evidence="4 9" id="KW-0297">G-protein coupled receptor</keyword>
<evidence type="ECO:0000256" key="3">
    <source>
        <dbReference type="ARBA" id="ARBA00022989"/>
    </source>
</evidence>
<evidence type="ECO:0000256" key="8">
    <source>
        <dbReference type="ARBA" id="ARBA00023224"/>
    </source>
</evidence>
<dbReference type="InterPro" id="IPR009057">
    <property type="entry name" value="Homeodomain-like_sf"/>
</dbReference>
<comment type="subcellular location">
    <subcellularLocation>
        <location evidence="1">Membrane</location>
        <topology evidence="1">Multi-pass membrane protein</topology>
    </subcellularLocation>
</comment>
<dbReference type="Gene3D" id="1.10.10.10">
    <property type="entry name" value="Winged helix-like DNA-binding domain superfamily/Winged helix DNA-binding domain"/>
    <property type="match status" value="1"/>
</dbReference>
<feature type="transmembrane region" description="Helical" evidence="10">
    <location>
        <begin position="598"/>
        <end position="619"/>
    </location>
</feature>
<keyword evidence="3 10" id="KW-1133">Transmembrane helix</keyword>
<feature type="transmembrane region" description="Helical" evidence="10">
    <location>
        <begin position="679"/>
        <end position="699"/>
    </location>
</feature>
<feature type="domain" description="G-protein coupled receptors family 1 profile" evidence="11">
    <location>
        <begin position="578"/>
        <end position="828"/>
    </location>
</feature>
<organism evidence="12 13">
    <name type="scientific">Ranitomeya imitator</name>
    <name type="common">mimic poison frog</name>
    <dbReference type="NCBI Taxonomy" id="111125"/>
    <lineage>
        <taxon>Eukaryota</taxon>
        <taxon>Metazoa</taxon>
        <taxon>Chordata</taxon>
        <taxon>Craniata</taxon>
        <taxon>Vertebrata</taxon>
        <taxon>Euteleostomi</taxon>
        <taxon>Amphibia</taxon>
        <taxon>Batrachia</taxon>
        <taxon>Anura</taxon>
        <taxon>Neobatrachia</taxon>
        <taxon>Hyloidea</taxon>
        <taxon>Dendrobatidae</taxon>
        <taxon>Dendrobatinae</taxon>
        <taxon>Ranitomeya</taxon>
    </lineage>
</organism>
<dbReference type="PROSITE" id="PS50262">
    <property type="entry name" value="G_PROTEIN_RECEP_F1_2"/>
    <property type="match status" value="1"/>
</dbReference>
<dbReference type="Pfam" id="PF00001">
    <property type="entry name" value="7tm_1"/>
    <property type="match status" value="1"/>
</dbReference>
<dbReference type="Pfam" id="PF13358">
    <property type="entry name" value="DDE_3"/>
    <property type="match status" value="1"/>
</dbReference>
<evidence type="ECO:0000256" key="5">
    <source>
        <dbReference type="ARBA" id="ARBA00023136"/>
    </source>
</evidence>
<comment type="caution">
    <text evidence="12">The sequence shown here is derived from an EMBL/GenBank/DDBJ whole genome shotgun (WGS) entry which is preliminary data.</text>
</comment>
<gene>
    <name evidence="12" type="ORF">RIMI_LOCUS3799391</name>
</gene>
<protein>
    <recommendedName>
        <fullName evidence="11">G-protein coupled receptors family 1 profile domain-containing protein</fullName>
    </recommendedName>
</protein>
<dbReference type="InterPro" id="IPR036397">
    <property type="entry name" value="RNaseH_sf"/>
</dbReference>
<name>A0ABN9L4E0_9NEOB</name>
<evidence type="ECO:0000256" key="4">
    <source>
        <dbReference type="ARBA" id="ARBA00023040"/>
    </source>
</evidence>
<dbReference type="Proteomes" id="UP001176940">
    <property type="component" value="Unassembled WGS sequence"/>
</dbReference>
<feature type="transmembrane region" description="Helical" evidence="10">
    <location>
        <begin position="763"/>
        <end position="788"/>
    </location>
</feature>
<keyword evidence="6 9" id="KW-0675">Receptor</keyword>
<accession>A0ABN9L4E0</accession>
<dbReference type="Pfam" id="PF01498">
    <property type="entry name" value="HTH_Tnp_Tc3_2"/>
    <property type="match status" value="1"/>
</dbReference>
<dbReference type="EMBL" id="CAUEEQ010005832">
    <property type="protein sequence ID" value="CAJ0929360.1"/>
    <property type="molecule type" value="Genomic_DNA"/>
</dbReference>
<dbReference type="Gene3D" id="1.20.1070.10">
    <property type="entry name" value="Rhodopsin 7-helix transmembrane proteins"/>
    <property type="match status" value="1"/>
</dbReference>
<dbReference type="Pfam" id="PF13936">
    <property type="entry name" value="HTH_38"/>
    <property type="match status" value="1"/>
</dbReference>
<sequence>MRSKELSIEVKQNILRLKKKKKSIREIADMLGVAKSTVGYILRKKEFTGELGNSKRPGRPRMTTVVDDRRILNLVKKNPFTTSTEVQNTLSEVGVSVSKSTVKRRLHDSKYKGCTSRCKPFINTKNRQARVKFAEKHLKKPAQFWKSILWTDETKINLYQNDGKKKVWRRKGMAHDPRHTTSSVKHGGGNVMAWACMAFNGTGSLVFIDDIRADKSSRMNSEVYRDILSAQIQPNAAKLIGRRFIVQMDNDPKHTAKATQEFMSAKMWNILQWPSQSPDLNPIEHAFHLLKSRLKTERPTNKQDLKAAAVKAWQSIKKEETQRLVMSMGSRLKAPSVLQRCALLSSCSGCERRSAGKQSGDVTALLSGCPALTARPEKQSAEDRQQKTDIMSQDPIEFYVDILDQWQVVAQFVMGVLSRRVAKRVFNMTCGLVTRKRTRLSVTDSKLQLRSLRNTFLQQGYHPLIIDEQIHGATRIPRNSLLDYKLREDNNRLPLVVTYNPHISILRKIGADLQPIFHKDHKLKDIFPELPLLSYKQPPNLREMNECLNKYSLVNATSTMNTIQLFICIPTIIIGFILNVSALWIFCSSMKKHTEASIYLLNLAVLDFCLVLSLPFRLYFTIYRIIIDGRLCSLLESLYFTNIYGSIFTIMFISVDRYIAIKHPFLSKVLRSPKKTSCICILVWIFVWTVALCTFDFSNNFRSGSCFHNMSDNVWSTQIIVPLEIFGFLIPMTVMLYCSIQSIRALLVPVSSSSVQCERSKTIVIRIIISNLVVFMLSFFLSHIGIFLQFLVRKQIISNCMARKHISLFVQVALCIANINCCLDAITYYFMGKEFQSKLVKKTYSKVAKHELNMTQCYKRLDSNPPQSIQDPIG</sequence>
<keyword evidence="5 10" id="KW-0472">Membrane</keyword>
<dbReference type="InterPro" id="IPR011991">
    <property type="entry name" value="ArsR-like_HTH"/>
</dbReference>
<feature type="transmembrane region" description="Helical" evidence="10">
    <location>
        <begin position="808"/>
        <end position="831"/>
    </location>
</feature>
<dbReference type="NCBIfam" id="NF033545">
    <property type="entry name" value="transpos_IS630"/>
    <property type="match status" value="1"/>
</dbReference>
<evidence type="ECO:0000313" key="12">
    <source>
        <dbReference type="EMBL" id="CAJ0929360.1"/>
    </source>
</evidence>
<keyword evidence="8 9" id="KW-0807">Transducer</keyword>
<evidence type="ECO:0000313" key="13">
    <source>
        <dbReference type="Proteomes" id="UP001176940"/>
    </source>
</evidence>
<reference evidence="12" key="1">
    <citation type="submission" date="2023-07" db="EMBL/GenBank/DDBJ databases">
        <authorList>
            <person name="Stuckert A."/>
        </authorList>
    </citation>
    <scope>NUCLEOTIDE SEQUENCE</scope>
</reference>
<feature type="transmembrane region" description="Helical" evidence="10">
    <location>
        <begin position="719"/>
        <end position="743"/>
    </location>
</feature>